<sequence>MDDTRLQESVDLALSCNSDLMDTMIPWALQLERTAEKDDGKTVDRCWTLINSISDTLKIAKKEADNSEKMAHYIADKAIKNAVTRLATQMRTQNPQTPMVAVVLETFFSSPQSNDKRKDLEARIKAKMGLSILGASDESEEFTEKVEFFEEKAGELALEFAIEDAKKMVDENLRMLAMA</sequence>
<evidence type="ECO:0000313" key="2">
    <source>
        <dbReference type="Proteomes" id="UP000729357"/>
    </source>
</evidence>
<organism evidence="1 2">
    <name type="scientific">Aureobasidium melanogenum</name>
    <name type="common">Aureobasidium pullulans var. melanogenum</name>
    <dbReference type="NCBI Taxonomy" id="46634"/>
    <lineage>
        <taxon>Eukaryota</taxon>
        <taxon>Fungi</taxon>
        <taxon>Dikarya</taxon>
        <taxon>Ascomycota</taxon>
        <taxon>Pezizomycotina</taxon>
        <taxon>Dothideomycetes</taxon>
        <taxon>Dothideomycetidae</taxon>
        <taxon>Dothideales</taxon>
        <taxon>Saccotheciaceae</taxon>
        <taxon>Aureobasidium</taxon>
    </lineage>
</organism>
<reference evidence="1" key="2">
    <citation type="submission" date="2021-08" db="EMBL/GenBank/DDBJ databases">
        <authorList>
            <person name="Gostincar C."/>
            <person name="Sun X."/>
            <person name="Song Z."/>
            <person name="Gunde-Cimerman N."/>
        </authorList>
    </citation>
    <scope>NUCLEOTIDE SEQUENCE</scope>
    <source>
        <strain evidence="1">EXF-9298</strain>
    </source>
</reference>
<feature type="non-terminal residue" evidence="1">
    <location>
        <position position="1"/>
    </location>
</feature>
<reference evidence="1" key="1">
    <citation type="journal article" date="2021" name="J Fungi (Basel)">
        <title>Virulence traits and population genomics of the black yeast Aureobasidium melanogenum.</title>
        <authorList>
            <person name="Cernosa A."/>
            <person name="Sun X."/>
            <person name="Gostincar C."/>
            <person name="Fang C."/>
            <person name="Gunde-Cimerman N."/>
            <person name="Song Z."/>
        </authorList>
    </citation>
    <scope>NUCLEOTIDE SEQUENCE</scope>
    <source>
        <strain evidence="1">EXF-9298</strain>
    </source>
</reference>
<protein>
    <submittedName>
        <fullName evidence="1">Uncharacterized protein</fullName>
    </submittedName>
</protein>
<gene>
    <name evidence="1" type="ORF">KCU98_g6441</name>
</gene>
<accession>A0A9P8FUX3</accession>
<name>A0A9P8FUX3_AURME</name>
<dbReference type="Proteomes" id="UP000729357">
    <property type="component" value="Unassembled WGS sequence"/>
</dbReference>
<proteinExistence type="predicted"/>
<comment type="caution">
    <text evidence="1">The sequence shown here is derived from an EMBL/GenBank/DDBJ whole genome shotgun (WGS) entry which is preliminary data.</text>
</comment>
<dbReference type="AlphaFoldDB" id="A0A9P8FUX3"/>
<dbReference type="EMBL" id="JAHFXS010000657">
    <property type="protein sequence ID" value="KAG9982920.1"/>
    <property type="molecule type" value="Genomic_DNA"/>
</dbReference>
<evidence type="ECO:0000313" key="1">
    <source>
        <dbReference type="EMBL" id="KAG9982920.1"/>
    </source>
</evidence>
<keyword evidence="2" id="KW-1185">Reference proteome</keyword>